<dbReference type="Proteomes" id="UP001459277">
    <property type="component" value="Unassembled WGS sequence"/>
</dbReference>
<evidence type="ECO:0000313" key="3">
    <source>
        <dbReference type="EMBL" id="KAL0010597.1"/>
    </source>
</evidence>
<accession>A0AAW2DIW1</accession>
<feature type="signal peptide" evidence="2">
    <location>
        <begin position="1"/>
        <end position="30"/>
    </location>
</feature>
<evidence type="ECO:0000313" key="4">
    <source>
        <dbReference type="Proteomes" id="UP001459277"/>
    </source>
</evidence>
<evidence type="ECO:0000256" key="2">
    <source>
        <dbReference type="SAM" id="SignalP"/>
    </source>
</evidence>
<reference evidence="3 4" key="1">
    <citation type="submission" date="2024-01" db="EMBL/GenBank/DDBJ databases">
        <title>A telomere-to-telomere, gap-free genome of sweet tea (Lithocarpus litseifolius).</title>
        <authorList>
            <person name="Zhou J."/>
        </authorList>
    </citation>
    <scope>NUCLEOTIDE SEQUENCE [LARGE SCALE GENOMIC DNA]</scope>
    <source>
        <strain evidence="3">Zhou-2022a</strain>
        <tissue evidence="3">Leaf</tissue>
    </source>
</reference>
<organism evidence="3 4">
    <name type="scientific">Lithocarpus litseifolius</name>
    <dbReference type="NCBI Taxonomy" id="425828"/>
    <lineage>
        <taxon>Eukaryota</taxon>
        <taxon>Viridiplantae</taxon>
        <taxon>Streptophyta</taxon>
        <taxon>Embryophyta</taxon>
        <taxon>Tracheophyta</taxon>
        <taxon>Spermatophyta</taxon>
        <taxon>Magnoliopsida</taxon>
        <taxon>eudicotyledons</taxon>
        <taxon>Gunneridae</taxon>
        <taxon>Pentapetalae</taxon>
        <taxon>rosids</taxon>
        <taxon>fabids</taxon>
        <taxon>Fagales</taxon>
        <taxon>Fagaceae</taxon>
        <taxon>Lithocarpus</taxon>
    </lineage>
</organism>
<dbReference type="EMBL" id="JAZDWU010000002">
    <property type="protein sequence ID" value="KAL0010597.1"/>
    <property type="molecule type" value="Genomic_DNA"/>
</dbReference>
<keyword evidence="2" id="KW-0732">Signal</keyword>
<proteinExistence type="predicted"/>
<dbReference type="AlphaFoldDB" id="A0AAW2DIW1"/>
<feature type="chain" id="PRO_5043553734" evidence="2">
    <location>
        <begin position="31"/>
        <end position="102"/>
    </location>
</feature>
<comment type="caution">
    <text evidence="3">The sequence shown here is derived from an EMBL/GenBank/DDBJ whole genome shotgun (WGS) entry which is preliminary data.</text>
</comment>
<name>A0AAW2DIW1_9ROSI</name>
<evidence type="ECO:0000256" key="1">
    <source>
        <dbReference type="SAM" id="MobiDB-lite"/>
    </source>
</evidence>
<protein>
    <submittedName>
        <fullName evidence="3">Uncharacterized protein</fullName>
    </submittedName>
</protein>
<keyword evidence="4" id="KW-1185">Reference proteome</keyword>
<sequence>MVGYSSIRVDCPLVAFLFAHLGCLLEVVEGECLKWVSFFVGEDCSYRFVLSSLFPLVSRSARVARLLKMSGEVRSSELETGLSSSDDRVIPEVTSPSTPYKA</sequence>
<gene>
    <name evidence="3" type="ORF">SO802_005705</name>
</gene>
<feature type="region of interest" description="Disordered" evidence="1">
    <location>
        <begin position="74"/>
        <end position="102"/>
    </location>
</feature>